<sequence length="248" mass="27829">MADSTLDEFFAKKDKSKKGKSKAKYTTSETIAKKLEEGGKKPDSTQKKDTKEKTPLNSNNQSIIIPSIINEQEDDEWKNIEEKERDYSGLRIQALSISEKEKEEEQLKEQMLSEQNGESQKQSDGQSGPWKVVQSPPSEPEEEKFQQEPPKEEPPKPTGAYKPPALRNAASSVSSGASSRRTHKNAPQITSEVHFPSLSSAVDNNKWKLNESDKSFQSVKHGVRSKGESQKELQLDLENKFSALHQGE</sequence>
<dbReference type="STRING" id="407821.A0A087UFN6"/>
<proteinExistence type="inferred from homology"/>
<evidence type="ECO:0000256" key="1">
    <source>
        <dbReference type="ARBA" id="ARBA00006062"/>
    </source>
</evidence>
<name>A0A087UFN6_STEMI</name>
<protein>
    <submittedName>
        <fullName evidence="3">Protein CDV3-like protein</fullName>
    </submittedName>
</protein>
<feature type="compositionally biased region" description="Low complexity" evidence="2">
    <location>
        <begin position="169"/>
        <end position="179"/>
    </location>
</feature>
<dbReference type="OrthoDB" id="6288097at2759"/>
<feature type="compositionally biased region" description="Basic residues" evidence="2">
    <location>
        <begin position="14"/>
        <end position="23"/>
    </location>
</feature>
<accession>A0A087UFN6</accession>
<dbReference type="EMBL" id="KK119611">
    <property type="protein sequence ID" value="KFM76175.1"/>
    <property type="molecule type" value="Genomic_DNA"/>
</dbReference>
<dbReference type="PANTHER" id="PTHR16284">
    <property type="entry name" value="PROTEIN CDV3 HOMOLOG"/>
    <property type="match status" value="1"/>
</dbReference>
<dbReference type="InterPro" id="IPR026806">
    <property type="entry name" value="CDV3"/>
</dbReference>
<feature type="compositionally biased region" description="Basic and acidic residues" evidence="2">
    <location>
        <begin position="225"/>
        <end position="234"/>
    </location>
</feature>
<feature type="region of interest" description="Disordered" evidence="2">
    <location>
        <begin position="1"/>
        <end position="234"/>
    </location>
</feature>
<feature type="non-terminal residue" evidence="3">
    <location>
        <position position="248"/>
    </location>
</feature>
<feature type="compositionally biased region" description="Polar residues" evidence="2">
    <location>
        <begin position="185"/>
        <end position="203"/>
    </location>
</feature>
<keyword evidence="4" id="KW-1185">Reference proteome</keyword>
<dbReference type="OMA" id="TSGPWNK"/>
<reference evidence="3 4" key="1">
    <citation type="submission" date="2013-11" db="EMBL/GenBank/DDBJ databases">
        <title>Genome sequencing of Stegodyphus mimosarum.</title>
        <authorList>
            <person name="Bechsgaard J."/>
        </authorList>
    </citation>
    <scope>NUCLEOTIDE SEQUENCE [LARGE SCALE GENOMIC DNA]</scope>
</reference>
<evidence type="ECO:0000313" key="3">
    <source>
        <dbReference type="EMBL" id="KFM76175.1"/>
    </source>
</evidence>
<dbReference type="Proteomes" id="UP000054359">
    <property type="component" value="Unassembled WGS sequence"/>
</dbReference>
<comment type="similarity">
    <text evidence="1">Belongs to the CDV3 family.</text>
</comment>
<feature type="compositionally biased region" description="Polar residues" evidence="2">
    <location>
        <begin position="116"/>
        <end position="126"/>
    </location>
</feature>
<organism evidence="3 4">
    <name type="scientific">Stegodyphus mimosarum</name>
    <name type="common">African social velvet spider</name>
    <dbReference type="NCBI Taxonomy" id="407821"/>
    <lineage>
        <taxon>Eukaryota</taxon>
        <taxon>Metazoa</taxon>
        <taxon>Ecdysozoa</taxon>
        <taxon>Arthropoda</taxon>
        <taxon>Chelicerata</taxon>
        <taxon>Arachnida</taxon>
        <taxon>Araneae</taxon>
        <taxon>Araneomorphae</taxon>
        <taxon>Entelegynae</taxon>
        <taxon>Eresoidea</taxon>
        <taxon>Eresidae</taxon>
        <taxon>Stegodyphus</taxon>
    </lineage>
</organism>
<feature type="compositionally biased region" description="Low complexity" evidence="2">
    <location>
        <begin position="57"/>
        <end position="70"/>
    </location>
</feature>
<feature type="compositionally biased region" description="Basic and acidic residues" evidence="2">
    <location>
        <begin position="98"/>
        <end position="108"/>
    </location>
</feature>
<feature type="compositionally biased region" description="Basic and acidic residues" evidence="2">
    <location>
        <begin position="205"/>
        <end position="214"/>
    </location>
</feature>
<dbReference type="AlphaFoldDB" id="A0A087UFN6"/>
<dbReference type="GO" id="GO:0005737">
    <property type="term" value="C:cytoplasm"/>
    <property type="evidence" value="ECO:0007669"/>
    <property type="project" value="TreeGrafter"/>
</dbReference>
<feature type="compositionally biased region" description="Basic and acidic residues" evidence="2">
    <location>
        <begin position="143"/>
        <end position="155"/>
    </location>
</feature>
<gene>
    <name evidence="3" type="ORF">X975_18681</name>
</gene>
<dbReference type="Pfam" id="PF15359">
    <property type="entry name" value="CDV3"/>
    <property type="match status" value="1"/>
</dbReference>
<feature type="compositionally biased region" description="Basic and acidic residues" evidence="2">
    <location>
        <begin position="77"/>
        <end position="88"/>
    </location>
</feature>
<dbReference type="PANTHER" id="PTHR16284:SF13">
    <property type="entry name" value="PROTEIN CDV3 HOMOLOG"/>
    <property type="match status" value="1"/>
</dbReference>
<evidence type="ECO:0000313" key="4">
    <source>
        <dbReference type="Proteomes" id="UP000054359"/>
    </source>
</evidence>
<feature type="compositionally biased region" description="Basic and acidic residues" evidence="2">
    <location>
        <begin position="31"/>
        <end position="54"/>
    </location>
</feature>
<evidence type="ECO:0000256" key="2">
    <source>
        <dbReference type="SAM" id="MobiDB-lite"/>
    </source>
</evidence>